<accession>A0A5C3KA75</accession>
<name>A0A5C3KA75_COPMA</name>
<dbReference type="AlphaFoldDB" id="A0A5C3KA75"/>
<gene>
    <name evidence="1" type="ORF">FA15DRAFT_605940</name>
</gene>
<dbReference type="Proteomes" id="UP000307440">
    <property type="component" value="Unassembled WGS sequence"/>
</dbReference>
<dbReference type="EMBL" id="ML210590">
    <property type="protein sequence ID" value="TFK16986.1"/>
    <property type="molecule type" value="Genomic_DNA"/>
</dbReference>
<dbReference type="OrthoDB" id="10039611at2759"/>
<evidence type="ECO:0000313" key="2">
    <source>
        <dbReference type="Proteomes" id="UP000307440"/>
    </source>
</evidence>
<organism evidence="1 2">
    <name type="scientific">Coprinopsis marcescibilis</name>
    <name type="common">Agaric fungus</name>
    <name type="synonym">Psathyrella marcescibilis</name>
    <dbReference type="NCBI Taxonomy" id="230819"/>
    <lineage>
        <taxon>Eukaryota</taxon>
        <taxon>Fungi</taxon>
        <taxon>Dikarya</taxon>
        <taxon>Basidiomycota</taxon>
        <taxon>Agaricomycotina</taxon>
        <taxon>Agaricomycetes</taxon>
        <taxon>Agaricomycetidae</taxon>
        <taxon>Agaricales</taxon>
        <taxon>Agaricineae</taxon>
        <taxon>Psathyrellaceae</taxon>
        <taxon>Coprinopsis</taxon>
    </lineage>
</organism>
<evidence type="ECO:0000313" key="1">
    <source>
        <dbReference type="EMBL" id="TFK16986.1"/>
    </source>
</evidence>
<feature type="non-terminal residue" evidence="1">
    <location>
        <position position="1"/>
    </location>
</feature>
<proteinExistence type="predicted"/>
<keyword evidence="2" id="KW-1185">Reference proteome</keyword>
<reference evidence="1 2" key="1">
    <citation type="journal article" date="2019" name="Nat. Ecol. Evol.">
        <title>Megaphylogeny resolves global patterns of mushroom evolution.</title>
        <authorList>
            <person name="Varga T."/>
            <person name="Krizsan K."/>
            <person name="Foldi C."/>
            <person name="Dima B."/>
            <person name="Sanchez-Garcia M."/>
            <person name="Sanchez-Ramirez S."/>
            <person name="Szollosi G.J."/>
            <person name="Szarkandi J.G."/>
            <person name="Papp V."/>
            <person name="Albert L."/>
            <person name="Andreopoulos W."/>
            <person name="Angelini C."/>
            <person name="Antonin V."/>
            <person name="Barry K.W."/>
            <person name="Bougher N.L."/>
            <person name="Buchanan P."/>
            <person name="Buyck B."/>
            <person name="Bense V."/>
            <person name="Catcheside P."/>
            <person name="Chovatia M."/>
            <person name="Cooper J."/>
            <person name="Damon W."/>
            <person name="Desjardin D."/>
            <person name="Finy P."/>
            <person name="Geml J."/>
            <person name="Haridas S."/>
            <person name="Hughes K."/>
            <person name="Justo A."/>
            <person name="Karasinski D."/>
            <person name="Kautmanova I."/>
            <person name="Kiss B."/>
            <person name="Kocsube S."/>
            <person name="Kotiranta H."/>
            <person name="LaButti K.M."/>
            <person name="Lechner B.E."/>
            <person name="Liimatainen K."/>
            <person name="Lipzen A."/>
            <person name="Lukacs Z."/>
            <person name="Mihaltcheva S."/>
            <person name="Morgado L.N."/>
            <person name="Niskanen T."/>
            <person name="Noordeloos M.E."/>
            <person name="Ohm R.A."/>
            <person name="Ortiz-Santana B."/>
            <person name="Ovrebo C."/>
            <person name="Racz N."/>
            <person name="Riley R."/>
            <person name="Savchenko A."/>
            <person name="Shiryaev A."/>
            <person name="Soop K."/>
            <person name="Spirin V."/>
            <person name="Szebenyi C."/>
            <person name="Tomsovsky M."/>
            <person name="Tulloss R.E."/>
            <person name="Uehling J."/>
            <person name="Grigoriev I.V."/>
            <person name="Vagvolgyi C."/>
            <person name="Papp T."/>
            <person name="Martin F.M."/>
            <person name="Miettinen O."/>
            <person name="Hibbett D.S."/>
            <person name="Nagy L.G."/>
        </authorList>
    </citation>
    <scope>NUCLEOTIDE SEQUENCE [LARGE SCALE GENOMIC DNA]</scope>
    <source>
        <strain evidence="1 2">CBS 121175</strain>
    </source>
</reference>
<sequence>INILNESYPSFEHVFVYNNATTCQKHPDNEIPARKMPKNQNAKWGVEVTNTDENGNPKLELNSAGV</sequence>
<protein>
    <submittedName>
        <fullName evidence="1">Uncharacterized protein</fullName>
    </submittedName>
</protein>